<dbReference type="EMBL" id="QRHL01000034">
    <property type="protein sequence ID" value="RHF69957.1"/>
    <property type="molecule type" value="Genomic_DNA"/>
</dbReference>
<evidence type="ECO:0000256" key="6">
    <source>
        <dbReference type="ARBA" id="ARBA00023180"/>
    </source>
</evidence>
<accession>A0A414PNC7</accession>
<dbReference type="InterPro" id="IPR008979">
    <property type="entry name" value="Galactose-bd-like_sf"/>
</dbReference>
<evidence type="ECO:0000259" key="9">
    <source>
        <dbReference type="Pfam" id="PF01301"/>
    </source>
</evidence>
<dbReference type="InterPro" id="IPR017853">
    <property type="entry name" value="GH"/>
</dbReference>
<sequence>MEGYMKFVGEKITIDGEETLLVSGAMHYFRTLPEQWENRLDKIVDAGFNCVETYVPWNLHEPKENEYNFSGMLDIERFLKLAEEKGLYVILRPSPYICAEWEFGGLPAWLLKYSGIRLRTMDKTYIEKIDRYYDNLLPRVKPFLKSNGGPIIALQIENEYGSYGNDSKYLAYLEKAYRDRGVEEILFTSDGPTHWMLSGGTLSNVWKTINFGSKTKESFEFFQQYQKGLPKMIMEFWIGWFDHWGYEHITRPAEELREELNYMMENDISVNFYMFHGGTNFGFMNGANYHDEQRCTVTSYDYDALLTEAGDLTPKYHLVKEILAKYSHKIKKHKNHRANVINESKKYSYGDIVFTKSAGLKENLEKIGRFFESPYPLKMEEMGQNYGFIYYKTTIKGILENLKLTIQEVRDRALVFFNGEYKGVIDRNNNQEIILNSNEKESILEILVENMGRINYGPMMRDEKGITQGVRIGNQFLFNWEIFSLPLDNIEKVEFKEGYLESENAPTFYKGEFIVDEIGDTYLDFEGWGKGVVYINGFNLGRYWEVGPQKRLYVPSPILKKGVNEVVVFELHRSRESMKLKNTAKLV</sequence>
<evidence type="ECO:0000256" key="8">
    <source>
        <dbReference type="PIRSR" id="PIRSR006336-1"/>
    </source>
</evidence>
<dbReference type="Proteomes" id="UP000284676">
    <property type="component" value="Unassembled WGS sequence"/>
</dbReference>
<evidence type="ECO:0000313" key="12">
    <source>
        <dbReference type="EMBL" id="RHF69957.1"/>
    </source>
</evidence>
<dbReference type="GO" id="GO:0004565">
    <property type="term" value="F:beta-galactosidase activity"/>
    <property type="evidence" value="ECO:0007669"/>
    <property type="project" value="UniProtKB-EC"/>
</dbReference>
<keyword evidence="7" id="KW-0326">Glycosidase</keyword>
<feature type="active site" description="Proton donor" evidence="8">
    <location>
        <position position="159"/>
    </location>
</feature>
<evidence type="ECO:0000259" key="10">
    <source>
        <dbReference type="Pfam" id="PF21317"/>
    </source>
</evidence>
<organism evidence="12 13">
    <name type="scientific">Fusobacterium mortiferum</name>
    <dbReference type="NCBI Taxonomy" id="850"/>
    <lineage>
        <taxon>Bacteria</taxon>
        <taxon>Fusobacteriati</taxon>
        <taxon>Fusobacteriota</taxon>
        <taxon>Fusobacteriia</taxon>
        <taxon>Fusobacteriales</taxon>
        <taxon>Fusobacteriaceae</taxon>
        <taxon>Fusobacterium</taxon>
    </lineage>
</organism>
<evidence type="ECO:0000256" key="2">
    <source>
        <dbReference type="ARBA" id="ARBA00009809"/>
    </source>
</evidence>
<gene>
    <name evidence="12" type="ORF">DW663_11820</name>
</gene>
<keyword evidence="6" id="KW-0325">Glycoprotein</keyword>
<feature type="active site" description="Nucleophile" evidence="8">
    <location>
        <position position="235"/>
    </location>
</feature>
<comment type="catalytic activity">
    <reaction evidence="1">
        <text>Hydrolysis of terminal non-reducing beta-D-galactose residues in beta-D-galactosides.</text>
        <dbReference type="EC" id="3.2.1.23"/>
    </reaction>
</comment>
<dbReference type="InterPro" id="IPR026283">
    <property type="entry name" value="B-gal_1-like"/>
</dbReference>
<proteinExistence type="inferred from homology"/>
<dbReference type="PIRSF" id="PIRSF006336">
    <property type="entry name" value="B-gal"/>
    <property type="match status" value="1"/>
</dbReference>
<keyword evidence="5" id="KW-0378">Hydrolase</keyword>
<name>A0A414PNC7_FUSMR</name>
<dbReference type="InterPro" id="IPR001944">
    <property type="entry name" value="Glycoside_Hdrlase_35"/>
</dbReference>
<dbReference type="InterPro" id="IPR048913">
    <property type="entry name" value="BetaGal_gal-bd"/>
</dbReference>
<dbReference type="Pfam" id="PF21317">
    <property type="entry name" value="BetaGal_ABD_1"/>
    <property type="match status" value="1"/>
</dbReference>
<evidence type="ECO:0000256" key="3">
    <source>
        <dbReference type="ARBA" id="ARBA00012756"/>
    </source>
</evidence>
<feature type="domain" description="Glycoside hydrolase 35 catalytic" evidence="9">
    <location>
        <begin position="12"/>
        <end position="325"/>
    </location>
</feature>
<evidence type="ECO:0000313" key="13">
    <source>
        <dbReference type="Proteomes" id="UP000284676"/>
    </source>
</evidence>
<dbReference type="PANTHER" id="PTHR23421">
    <property type="entry name" value="BETA-GALACTOSIDASE RELATED"/>
    <property type="match status" value="1"/>
</dbReference>
<dbReference type="EC" id="3.2.1.23" evidence="3"/>
<evidence type="ECO:0000256" key="1">
    <source>
        <dbReference type="ARBA" id="ARBA00001412"/>
    </source>
</evidence>
<dbReference type="InterPro" id="IPR048912">
    <property type="entry name" value="BetaGal1-like_ABD1"/>
</dbReference>
<keyword evidence="4" id="KW-0732">Signal</keyword>
<dbReference type="PROSITE" id="PS01182">
    <property type="entry name" value="GLYCOSYL_HYDROL_F35"/>
    <property type="match status" value="1"/>
</dbReference>
<evidence type="ECO:0000259" key="11">
    <source>
        <dbReference type="Pfam" id="PF21467"/>
    </source>
</evidence>
<dbReference type="GO" id="GO:0005975">
    <property type="term" value="P:carbohydrate metabolic process"/>
    <property type="evidence" value="ECO:0007669"/>
    <property type="project" value="InterPro"/>
</dbReference>
<dbReference type="AlphaFoldDB" id="A0A414PNC7"/>
<dbReference type="FunFam" id="2.60.120.260:FF:000021">
    <property type="entry name" value="Beta-galactosidase"/>
    <property type="match status" value="1"/>
</dbReference>
<evidence type="ECO:0000256" key="4">
    <source>
        <dbReference type="ARBA" id="ARBA00022729"/>
    </source>
</evidence>
<dbReference type="Pfam" id="PF21467">
    <property type="entry name" value="BetaGal_gal-bd"/>
    <property type="match status" value="1"/>
</dbReference>
<evidence type="ECO:0000256" key="5">
    <source>
        <dbReference type="ARBA" id="ARBA00022801"/>
    </source>
</evidence>
<feature type="domain" description="Beta-galactosidase 1-like first all-beta" evidence="10">
    <location>
        <begin position="376"/>
        <end position="485"/>
    </location>
</feature>
<reference evidence="12 13" key="1">
    <citation type="submission" date="2018-08" db="EMBL/GenBank/DDBJ databases">
        <title>A genome reference for cultivated species of the human gut microbiota.</title>
        <authorList>
            <person name="Zou Y."/>
            <person name="Xue W."/>
            <person name="Luo G."/>
        </authorList>
    </citation>
    <scope>NUCLEOTIDE SEQUENCE [LARGE SCALE GENOMIC DNA]</scope>
    <source>
        <strain evidence="12 13">AM25-1</strain>
    </source>
</reference>
<dbReference type="PRINTS" id="PR00742">
    <property type="entry name" value="GLHYDRLASE35"/>
</dbReference>
<dbReference type="InterPro" id="IPR019801">
    <property type="entry name" value="Glyco_hydro_35_CS"/>
</dbReference>
<comment type="similarity">
    <text evidence="2">Belongs to the glycosyl hydrolase 35 family.</text>
</comment>
<dbReference type="SUPFAM" id="SSF51445">
    <property type="entry name" value="(Trans)glycosidases"/>
    <property type="match status" value="1"/>
</dbReference>
<evidence type="ECO:0000256" key="7">
    <source>
        <dbReference type="ARBA" id="ARBA00023295"/>
    </source>
</evidence>
<dbReference type="InterPro" id="IPR031330">
    <property type="entry name" value="Gly_Hdrlase_35_cat"/>
</dbReference>
<protein>
    <recommendedName>
        <fullName evidence="3">beta-galactosidase</fullName>
        <ecNumber evidence="3">3.2.1.23</ecNumber>
    </recommendedName>
</protein>
<dbReference type="Gene3D" id="2.60.120.260">
    <property type="entry name" value="Galactose-binding domain-like"/>
    <property type="match status" value="2"/>
</dbReference>
<feature type="domain" description="Beta-galactosidase galactose-binding" evidence="11">
    <location>
        <begin position="506"/>
        <end position="564"/>
    </location>
</feature>
<dbReference type="SUPFAM" id="SSF49785">
    <property type="entry name" value="Galactose-binding domain-like"/>
    <property type="match status" value="1"/>
</dbReference>
<comment type="caution">
    <text evidence="12">The sequence shown here is derived from an EMBL/GenBank/DDBJ whole genome shotgun (WGS) entry which is preliminary data.</text>
</comment>
<dbReference type="Pfam" id="PF01301">
    <property type="entry name" value="Glyco_hydro_35"/>
    <property type="match status" value="1"/>
</dbReference>
<dbReference type="Gene3D" id="3.20.20.80">
    <property type="entry name" value="Glycosidases"/>
    <property type="match status" value="1"/>
</dbReference>
<dbReference type="FunFam" id="3.20.20.80:FF:000115">
    <property type="entry name" value="Beta-galactosidase"/>
    <property type="match status" value="1"/>
</dbReference>